<gene>
    <name evidence="2" type="ORF">THF1D04_40333</name>
</gene>
<dbReference type="RefSeq" id="WP_409931658.1">
    <property type="nucleotide sequence ID" value="NZ_CAKMTQ010000034.1"/>
</dbReference>
<feature type="transmembrane region" description="Helical" evidence="1">
    <location>
        <begin position="12"/>
        <end position="36"/>
    </location>
</feature>
<dbReference type="AlphaFoldDB" id="A0AAU9QAM4"/>
<organism evidence="2 3">
    <name type="scientific">Vibrio owensii</name>
    <dbReference type="NCBI Taxonomy" id="696485"/>
    <lineage>
        <taxon>Bacteria</taxon>
        <taxon>Pseudomonadati</taxon>
        <taxon>Pseudomonadota</taxon>
        <taxon>Gammaproteobacteria</taxon>
        <taxon>Vibrionales</taxon>
        <taxon>Vibrionaceae</taxon>
        <taxon>Vibrio</taxon>
    </lineage>
</organism>
<dbReference type="Proteomes" id="UP001295420">
    <property type="component" value="Unassembled WGS sequence"/>
</dbReference>
<reference evidence="2" key="1">
    <citation type="submission" date="2022-01" db="EMBL/GenBank/DDBJ databases">
        <authorList>
            <person name="Lagorce A."/>
        </authorList>
    </citation>
    <scope>NUCLEOTIDE SEQUENCE</scope>
    <source>
        <strain evidence="2">Th15_F1_D04</strain>
    </source>
</reference>
<accession>A0AAU9QAM4</accession>
<evidence type="ECO:0000313" key="3">
    <source>
        <dbReference type="Proteomes" id="UP001295420"/>
    </source>
</evidence>
<keyword evidence="1" id="KW-0472">Membrane</keyword>
<sequence>MLTQILDATDMTLAQFLFLSLIVFGTTCLILFATWYDHKHGVE</sequence>
<protein>
    <submittedName>
        <fullName evidence="2">Uncharacterized protein</fullName>
    </submittedName>
</protein>
<evidence type="ECO:0000256" key="1">
    <source>
        <dbReference type="SAM" id="Phobius"/>
    </source>
</evidence>
<name>A0AAU9QAM4_9VIBR</name>
<dbReference type="EMBL" id="CAKMTQ010000034">
    <property type="protein sequence ID" value="CAH1536052.1"/>
    <property type="molecule type" value="Genomic_DNA"/>
</dbReference>
<comment type="caution">
    <text evidence="2">The sequence shown here is derived from an EMBL/GenBank/DDBJ whole genome shotgun (WGS) entry which is preliminary data.</text>
</comment>
<evidence type="ECO:0000313" key="2">
    <source>
        <dbReference type="EMBL" id="CAH1536052.1"/>
    </source>
</evidence>
<keyword evidence="1" id="KW-0812">Transmembrane</keyword>
<proteinExistence type="predicted"/>
<keyword evidence="1" id="KW-1133">Transmembrane helix</keyword>